<organism evidence="6 7">
    <name type="scientific">[Torrubiella] hemipterigena</name>
    <dbReference type="NCBI Taxonomy" id="1531966"/>
    <lineage>
        <taxon>Eukaryota</taxon>
        <taxon>Fungi</taxon>
        <taxon>Dikarya</taxon>
        <taxon>Ascomycota</taxon>
        <taxon>Pezizomycotina</taxon>
        <taxon>Sordariomycetes</taxon>
        <taxon>Hypocreomycetidae</taxon>
        <taxon>Hypocreales</taxon>
        <taxon>Clavicipitaceae</taxon>
        <taxon>Clavicipitaceae incertae sedis</taxon>
        <taxon>'Torrubiella' clade</taxon>
    </lineage>
</organism>
<evidence type="ECO:0000313" key="6">
    <source>
        <dbReference type="EMBL" id="CEJ80107.1"/>
    </source>
</evidence>
<keyword evidence="2" id="KW-0378">Hydrolase</keyword>
<evidence type="ECO:0000313" key="7">
    <source>
        <dbReference type="Proteomes" id="UP000039046"/>
    </source>
</evidence>
<evidence type="ECO:0000256" key="1">
    <source>
        <dbReference type="ARBA" id="ARBA00022722"/>
    </source>
</evidence>
<protein>
    <recommendedName>
        <fullName evidence="5">Metallo-beta-lactamase domain-containing protein</fullName>
    </recommendedName>
</protein>
<dbReference type="PANTHER" id="PTHR23240">
    <property type="entry name" value="DNA CROSS-LINK REPAIR PROTEIN PSO2/SNM1-RELATED"/>
    <property type="match status" value="1"/>
</dbReference>
<name>A0A0A1T1K8_9HYPO</name>
<dbReference type="OrthoDB" id="5561659at2759"/>
<evidence type="ECO:0000256" key="4">
    <source>
        <dbReference type="SAM" id="MobiDB-lite"/>
    </source>
</evidence>
<gene>
    <name evidence="6" type="ORF">VHEMI00312</name>
</gene>
<evidence type="ECO:0000256" key="3">
    <source>
        <dbReference type="ARBA" id="ARBA00022839"/>
    </source>
</evidence>
<dbReference type="GO" id="GO:0035312">
    <property type="term" value="F:5'-3' DNA exonuclease activity"/>
    <property type="evidence" value="ECO:0007669"/>
    <property type="project" value="TreeGrafter"/>
</dbReference>
<dbReference type="SUPFAM" id="SSF56281">
    <property type="entry name" value="Metallo-hydrolase/oxidoreductase"/>
    <property type="match status" value="1"/>
</dbReference>
<dbReference type="GO" id="GO:0036297">
    <property type="term" value="P:interstrand cross-link repair"/>
    <property type="evidence" value="ECO:0007669"/>
    <property type="project" value="TreeGrafter"/>
</dbReference>
<feature type="region of interest" description="Disordered" evidence="4">
    <location>
        <begin position="484"/>
        <end position="507"/>
    </location>
</feature>
<dbReference type="InterPro" id="IPR001279">
    <property type="entry name" value="Metallo-B-lactamas"/>
</dbReference>
<dbReference type="PANTHER" id="PTHR23240:SF8">
    <property type="entry name" value="PROTEIN ARTEMIS"/>
    <property type="match status" value="1"/>
</dbReference>
<proteinExistence type="predicted"/>
<keyword evidence="7" id="KW-1185">Reference proteome</keyword>
<dbReference type="Proteomes" id="UP000039046">
    <property type="component" value="Unassembled WGS sequence"/>
</dbReference>
<evidence type="ECO:0000259" key="5">
    <source>
        <dbReference type="Pfam" id="PF12706"/>
    </source>
</evidence>
<dbReference type="Gene3D" id="3.60.15.10">
    <property type="entry name" value="Ribonuclease Z/Hydroxyacylglutathione hydrolase-like"/>
    <property type="match status" value="1"/>
</dbReference>
<dbReference type="InterPro" id="IPR036866">
    <property type="entry name" value="RibonucZ/Hydroxyglut_hydro"/>
</dbReference>
<feature type="compositionally biased region" description="Polar residues" evidence="4">
    <location>
        <begin position="493"/>
        <end position="507"/>
    </location>
</feature>
<dbReference type="GO" id="GO:0003684">
    <property type="term" value="F:damaged DNA binding"/>
    <property type="evidence" value="ECO:0007669"/>
    <property type="project" value="TreeGrafter"/>
</dbReference>
<dbReference type="Gene3D" id="3.40.50.12650">
    <property type="match status" value="1"/>
</dbReference>
<dbReference type="GO" id="GO:0000723">
    <property type="term" value="P:telomere maintenance"/>
    <property type="evidence" value="ECO:0007669"/>
    <property type="project" value="TreeGrafter"/>
</dbReference>
<keyword evidence="3" id="KW-0269">Exonuclease</keyword>
<evidence type="ECO:0000256" key="2">
    <source>
        <dbReference type="ARBA" id="ARBA00022801"/>
    </source>
</evidence>
<accession>A0A0A1T1K8</accession>
<dbReference type="AlphaFoldDB" id="A0A0A1T1K8"/>
<dbReference type="EMBL" id="CDHN01000001">
    <property type="protein sequence ID" value="CEJ80107.1"/>
    <property type="molecule type" value="Genomic_DNA"/>
</dbReference>
<dbReference type="STRING" id="1531966.A0A0A1T1K8"/>
<reference evidence="6 7" key="1">
    <citation type="journal article" date="2015" name="Genome Announc.">
        <title>Draft Genome Sequence and Gene Annotation of the Entomopathogenic Fungus Verticillium hemipterigenum.</title>
        <authorList>
            <person name="Horn F."/>
            <person name="Habel A."/>
            <person name="Scharf D.H."/>
            <person name="Dworschak J."/>
            <person name="Brakhage A.A."/>
            <person name="Guthke R."/>
            <person name="Hertweck C."/>
            <person name="Linde J."/>
        </authorList>
    </citation>
    <scope>NUCLEOTIDE SEQUENCE [LARGE SCALE GENOMIC DNA]</scope>
</reference>
<dbReference type="Pfam" id="PF12706">
    <property type="entry name" value="Lactamase_B_2"/>
    <property type="match status" value="1"/>
</dbReference>
<dbReference type="GO" id="GO:0006303">
    <property type="term" value="P:double-strand break repair via nonhomologous end joining"/>
    <property type="evidence" value="ECO:0007669"/>
    <property type="project" value="TreeGrafter"/>
</dbReference>
<dbReference type="HOGENOM" id="CLU_013294_0_1_1"/>
<sequence>MSTFNGIVDEFPDIRIDFFRKHANIRPPLACFLSHVHSDHLAGLETLRSPFVYCSAATRAMLLKLERYPCRINYSKGILEARKQTYSSLARILKPIPLDTPTKIELAPNTFITVTLIDANHCPGSVMFLIEGGGRAILYTGDIRCEPWHIECLANKSCLLEYTSGIKILDKIYLDTSHLGDVHFQPNAQGIADLVRKVTQYPNDTIFYLHSRTFGYENVWTALAKALDTQVHLDDYKLRVYRCSESPWLNGYVVGNSTHPGCLSSNRQARVHACESRDRCETARQKGIVTIYPVVVLFPDGTGIPEIGVGGGGSDLQREAELDLVDVEDVDQVLQDIILPQGASVEELLVGREKLARARDTGRAVSLDIPVTRMTDDLKSDFQTIQEQAMNKTSLPTQEAIINGDMDLPKVIKFAFARHSSYPEQCELVKLFRPRDVWPCTENLKDWTDKGISVASLFGKYCSGTNFAYDTLLDEFQQMAPTRQEERAHTESQTHSTRYETMTDSVSQNISSPEIIRGVCYDSLQSDQYEPHCLRTRLDTVLSELAEISDSGEDVCYGSVKSLPKRKAQEHVDECSVTTSSNKTRRADIEQSPSQIRHSVYNLMLENASGVNWHTISLISTNDNHSMLDHEL</sequence>
<feature type="domain" description="Metallo-beta-lactamase" evidence="5">
    <location>
        <begin position="8"/>
        <end position="159"/>
    </location>
</feature>
<keyword evidence="1" id="KW-0540">Nuclease</keyword>